<comment type="subcellular location">
    <subcellularLocation>
        <location evidence="1">Nucleus</location>
    </subcellularLocation>
</comment>
<proteinExistence type="predicted"/>
<dbReference type="PANTHER" id="PTHR46179:SF13">
    <property type="entry name" value="C2H2-TYPE DOMAIN-CONTAINING PROTEIN"/>
    <property type="match status" value="1"/>
</dbReference>
<feature type="domain" description="C2H2-type" evidence="10">
    <location>
        <begin position="66"/>
        <end position="93"/>
    </location>
</feature>
<dbReference type="InterPro" id="IPR036236">
    <property type="entry name" value="Znf_C2H2_sf"/>
</dbReference>
<dbReference type="PROSITE" id="PS00028">
    <property type="entry name" value="ZINC_FINGER_C2H2_1"/>
    <property type="match status" value="3"/>
</dbReference>
<evidence type="ECO:0000256" key="1">
    <source>
        <dbReference type="ARBA" id="ARBA00004123"/>
    </source>
</evidence>
<name>A0A6G1S6Y6_9ACAR</name>
<evidence type="ECO:0000256" key="9">
    <source>
        <dbReference type="PROSITE-ProRule" id="PRU00042"/>
    </source>
</evidence>
<feature type="domain" description="C2H2-type" evidence="10">
    <location>
        <begin position="124"/>
        <end position="157"/>
    </location>
</feature>
<feature type="domain" description="C2H2-type" evidence="10">
    <location>
        <begin position="94"/>
        <end position="123"/>
    </location>
</feature>
<dbReference type="SUPFAM" id="SSF57667">
    <property type="entry name" value="beta-beta-alpha zinc fingers"/>
    <property type="match status" value="1"/>
</dbReference>
<dbReference type="GO" id="GO:0006357">
    <property type="term" value="P:regulation of transcription by RNA polymerase II"/>
    <property type="evidence" value="ECO:0007669"/>
    <property type="project" value="TreeGrafter"/>
</dbReference>
<dbReference type="Gene3D" id="3.30.160.60">
    <property type="entry name" value="Classic Zinc Finger"/>
    <property type="match status" value="3"/>
</dbReference>
<dbReference type="GO" id="GO:0005634">
    <property type="term" value="C:nucleus"/>
    <property type="evidence" value="ECO:0007669"/>
    <property type="project" value="UniProtKB-SubCell"/>
</dbReference>
<evidence type="ECO:0000313" key="11">
    <source>
        <dbReference type="EMBL" id="MDE46148.1"/>
    </source>
</evidence>
<dbReference type="PANTHER" id="PTHR46179">
    <property type="entry name" value="ZINC FINGER PROTEIN"/>
    <property type="match status" value="1"/>
</dbReference>
<evidence type="ECO:0000256" key="7">
    <source>
        <dbReference type="ARBA" id="ARBA00023163"/>
    </source>
</evidence>
<evidence type="ECO:0000256" key="2">
    <source>
        <dbReference type="ARBA" id="ARBA00022723"/>
    </source>
</evidence>
<keyword evidence="6" id="KW-0805">Transcription regulation</keyword>
<keyword evidence="3" id="KW-0677">Repeat</keyword>
<dbReference type="GO" id="GO:0008270">
    <property type="term" value="F:zinc ion binding"/>
    <property type="evidence" value="ECO:0007669"/>
    <property type="project" value="UniProtKB-KW"/>
</dbReference>
<dbReference type="GO" id="GO:0003677">
    <property type="term" value="F:DNA binding"/>
    <property type="evidence" value="ECO:0007669"/>
    <property type="project" value="InterPro"/>
</dbReference>
<protein>
    <submittedName>
        <fullName evidence="11">Zinc finger protein 410</fullName>
    </submittedName>
</protein>
<dbReference type="Pfam" id="PF02892">
    <property type="entry name" value="zf-BED"/>
    <property type="match status" value="1"/>
</dbReference>
<evidence type="ECO:0000256" key="6">
    <source>
        <dbReference type="ARBA" id="ARBA00023015"/>
    </source>
</evidence>
<gene>
    <name evidence="11" type="primary">Znf410</name>
    <name evidence="11" type="ORF">g.14751</name>
</gene>
<dbReference type="SMART" id="SM00355">
    <property type="entry name" value="ZnF_C2H2"/>
    <property type="match status" value="5"/>
</dbReference>
<dbReference type="InterPro" id="IPR013087">
    <property type="entry name" value="Znf_C2H2_type"/>
</dbReference>
<dbReference type="FunFam" id="3.30.160.60:FF:000125">
    <property type="entry name" value="Putative zinc finger protein 143"/>
    <property type="match status" value="1"/>
</dbReference>
<dbReference type="Pfam" id="PF00096">
    <property type="entry name" value="zf-C2H2"/>
    <property type="match status" value="2"/>
</dbReference>
<keyword evidence="5" id="KW-0862">Zinc</keyword>
<evidence type="ECO:0000256" key="8">
    <source>
        <dbReference type="ARBA" id="ARBA00023242"/>
    </source>
</evidence>
<dbReference type="PROSITE" id="PS50157">
    <property type="entry name" value="ZINC_FINGER_C2H2_2"/>
    <property type="match status" value="3"/>
</dbReference>
<keyword evidence="8" id="KW-0539">Nucleus</keyword>
<organism evidence="11">
    <name type="scientific">Aceria tosichella</name>
    <name type="common">wheat curl mite</name>
    <dbReference type="NCBI Taxonomy" id="561515"/>
    <lineage>
        <taxon>Eukaryota</taxon>
        <taxon>Metazoa</taxon>
        <taxon>Ecdysozoa</taxon>
        <taxon>Arthropoda</taxon>
        <taxon>Chelicerata</taxon>
        <taxon>Arachnida</taxon>
        <taxon>Acari</taxon>
        <taxon>Acariformes</taxon>
        <taxon>Trombidiformes</taxon>
        <taxon>Prostigmata</taxon>
        <taxon>Eupodina</taxon>
        <taxon>Eriophyoidea</taxon>
        <taxon>Eriophyidae</taxon>
        <taxon>Eriophyinae</taxon>
        <taxon>Aceriini</taxon>
        <taxon>Aceria</taxon>
    </lineage>
</organism>
<dbReference type="EMBL" id="GGYP01001377">
    <property type="protein sequence ID" value="MDE46148.1"/>
    <property type="molecule type" value="Transcribed_RNA"/>
</dbReference>
<sequence>MDDRKSQNQYGSQAAIQFVRCDNQGCYAYFTSYQEMNKHKVVHANHLVARAAQFPFTKPPQREGNHRCNICGKSLSSRRCLREHLQRHAGEKPFVCDIAGCGKRFVNDQSLADHRATHFDDRPFKCDFRLETDGRTIICGKSFKNNGQLRGHRLAVHKPPSMKCQFYGCEYSARRSRHMQVHISKKHSEQLSSLGSILQVVPHKKSD</sequence>
<evidence type="ECO:0000259" key="10">
    <source>
        <dbReference type="PROSITE" id="PS50157"/>
    </source>
</evidence>
<evidence type="ECO:0000256" key="5">
    <source>
        <dbReference type="ARBA" id="ARBA00022833"/>
    </source>
</evidence>
<keyword evidence="2" id="KW-0479">Metal-binding</keyword>
<keyword evidence="4 9" id="KW-0863">Zinc-finger</keyword>
<dbReference type="InterPro" id="IPR051061">
    <property type="entry name" value="Zinc_finger_trans_reg"/>
</dbReference>
<evidence type="ECO:0000256" key="3">
    <source>
        <dbReference type="ARBA" id="ARBA00022737"/>
    </source>
</evidence>
<reference evidence="11" key="1">
    <citation type="submission" date="2018-10" db="EMBL/GenBank/DDBJ databases">
        <title>Transcriptome assembly of Aceria tosichella (Wheat curl mite) Type 2.</title>
        <authorList>
            <person name="Scully E.D."/>
            <person name="Geib S.M."/>
            <person name="Palmer N.A."/>
            <person name="Gupta A.K."/>
            <person name="Sarath G."/>
            <person name="Tatineni S."/>
        </authorList>
    </citation>
    <scope>NUCLEOTIDE SEQUENCE</scope>
    <source>
        <strain evidence="11">LincolnNE</strain>
    </source>
</reference>
<dbReference type="AlphaFoldDB" id="A0A6G1S6Y6"/>
<dbReference type="InterPro" id="IPR003656">
    <property type="entry name" value="Znf_BED"/>
</dbReference>
<accession>A0A6G1S6Y6</accession>
<evidence type="ECO:0000256" key="4">
    <source>
        <dbReference type="ARBA" id="ARBA00022771"/>
    </source>
</evidence>
<keyword evidence="7" id="KW-0804">Transcription</keyword>